<evidence type="ECO:0000313" key="2">
    <source>
        <dbReference type="Proteomes" id="UP001165960"/>
    </source>
</evidence>
<accession>A0ACC2RTS2</accession>
<proteinExistence type="predicted"/>
<keyword evidence="2" id="KW-1185">Reference proteome</keyword>
<comment type="caution">
    <text evidence="1">The sequence shown here is derived from an EMBL/GenBank/DDBJ whole genome shotgun (WGS) entry which is preliminary data.</text>
</comment>
<organism evidence="1 2">
    <name type="scientific">Entomophthora muscae</name>
    <dbReference type="NCBI Taxonomy" id="34485"/>
    <lineage>
        <taxon>Eukaryota</taxon>
        <taxon>Fungi</taxon>
        <taxon>Fungi incertae sedis</taxon>
        <taxon>Zoopagomycota</taxon>
        <taxon>Entomophthoromycotina</taxon>
        <taxon>Entomophthoromycetes</taxon>
        <taxon>Entomophthorales</taxon>
        <taxon>Entomophthoraceae</taxon>
        <taxon>Entomophthora</taxon>
    </lineage>
</organism>
<reference evidence="1" key="1">
    <citation type="submission" date="2022-04" db="EMBL/GenBank/DDBJ databases">
        <title>Genome of the entomopathogenic fungus Entomophthora muscae.</title>
        <authorList>
            <person name="Elya C."/>
            <person name="Lovett B.R."/>
            <person name="Lee E."/>
            <person name="Macias A.M."/>
            <person name="Hajek A.E."/>
            <person name="De Bivort B.L."/>
            <person name="Kasson M.T."/>
            <person name="De Fine Licht H.H."/>
            <person name="Stajich J.E."/>
        </authorList>
    </citation>
    <scope>NUCLEOTIDE SEQUENCE</scope>
    <source>
        <strain evidence="1">Berkeley</strain>
    </source>
</reference>
<evidence type="ECO:0000313" key="1">
    <source>
        <dbReference type="EMBL" id="KAJ9053480.1"/>
    </source>
</evidence>
<name>A0ACC2RTS2_9FUNG</name>
<protein>
    <submittedName>
        <fullName evidence="1">Uncharacterized protein</fullName>
    </submittedName>
</protein>
<sequence length="241" mass="27861">MSIIKAIFSKFIDGDPLKLVHLSKIFTMVKSASPMYSVNSEFVDIDMIEVDSQFFYSVIFTGLKIAFHISSYNSMKLTLPASNNTSVLYPMPYTHVYSNNATSKYDYEPNMIFYSEELPKIYQTPVRPDMNVAFEDFNTNWHVNKIVCDMHNCLLTAPKIYDPKLPKFIVKAKVNITMCLLFQDEQDIINLIYKTLKSLSHPSKWELSQHPYVKSSRGICCKIEALLYLILSQWDSLIDMI</sequence>
<gene>
    <name evidence="1" type="ORF">DSO57_1023867</name>
</gene>
<dbReference type="Proteomes" id="UP001165960">
    <property type="component" value="Unassembled WGS sequence"/>
</dbReference>
<dbReference type="EMBL" id="QTSX02006516">
    <property type="protein sequence ID" value="KAJ9053480.1"/>
    <property type="molecule type" value="Genomic_DNA"/>
</dbReference>